<evidence type="ECO:0000313" key="1">
    <source>
        <dbReference type="EMBL" id="GAA4495028.1"/>
    </source>
</evidence>
<gene>
    <name evidence="1" type="ORF">GCM10023191_035110</name>
</gene>
<comment type="caution">
    <text evidence="1">The sequence shown here is derived from an EMBL/GenBank/DDBJ whole genome shotgun (WGS) entry which is preliminary data.</text>
</comment>
<dbReference type="EMBL" id="BAABHF010000019">
    <property type="protein sequence ID" value="GAA4495028.1"/>
    <property type="molecule type" value="Genomic_DNA"/>
</dbReference>
<dbReference type="Proteomes" id="UP001500503">
    <property type="component" value="Unassembled WGS sequence"/>
</dbReference>
<keyword evidence="2" id="KW-1185">Reference proteome</keyword>
<protein>
    <submittedName>
        <fullName evidence="1">Uncharacterized protein</fullName>
    </submittedName>
</protein>
<accession>A0ABP8PY40</accession>
<dbReference type="RefSeq" id="WP_345464781.1">
    <property type="nucleotide sequence ID" value="NZ_BAABHF010000019.1"/>
</dbReference>
<evidence type="ECO:0000313" key="2">
    <source>
        <dbReference type="Proteomes" id="UP001500503"/>
    </source>
</evidence>
<reference evidence="2" key="1">
    <citation type="journal article" date="2019" name="Int. J. Syst. Evol. Microbiol.">
        <title>The Global Catalogue of Microorganisms (GCM) 10K type strain sequencing project: providing services to taxonomists for standard genome sequencing and annotation.</title>
        <authorList>
            <consortium name="The Broad Institute Genomics Platform"/>
            <consortium name="The Broad Institute Genome Sequencing Center for Infectious Disease"/>
            <person name="Wu L."/>
            <person name="Ma J."/>
        </authorList>
    </citation>
    <scope>NUCLEOTIDE SEQUENCE [LARGE SCALE GENOMIC DNA]</scope>
    <source>
        <strain evidence="2">JCM 17933</strain>
    </source>
</reference>
<organism evidence="1 2">
    <name type="scientific">Actinoallomurus oryzae</name>
    <dbReference type="NCBI Taxonomy" id="502180"/>
    <lineage>
        <taxon>Bacteria</taxon>
        <taxon>Bacillati</taxon>
        <taxon>Actinomycetota</taxon>
        <taxon>Actinomycetes</taxon>
        <taxon>Streptosporangiales</taxon>
        <taxon>Thermomonosporaceae</taxon>
        <taxon>Actinoallomurus</taxon>
    </lineage>
</organism>
<sequence>MSDALAQEIRLAIRGRGVLDHAVTVESDSALGRLCAISDSDSPEIKINKVGLRLRSLATDLPGDLRIAFLVAAGLHEEARDRFLRERTLWLAARIDRTFRTAQRAVASSVNRIAAMAGAIDDSPYAPLGWSVNALRSVVRLRGPAPQITEEREVVSATDGLKEIIVSTTVPRRPDDPVVSDLGFELIDGGRLVDAERPGPTYFRYRIALPAPLRRGDPHRLTVRFTFPAGERMAPHYTYQPVRPCHSFDLTVWFDPDHPPAAVWRVPALPRGLVDDFTDERELLELADAGEVSLHFSRLQLGLAYGARWWEEPRWSSRQG</sequence>
<proteinExistence type="predicted"/>
<name>A0ABP8PY40_9ACTN</name>